<evidence type="ECO:0000256" key="1">
    <source>
        <dbReference type="PROSITE-ProRule" id="PRU00169"/>
    </source>
</evidence>
<evidence type="ECO:0000313" key="4">
    <source>
        <dbReference type="Proteomes" id="UP001595789"/>
    </source>
</evidence>
<dbReference type="SUPFAM" id="SSF52172">
    <property type="entry name" value="CheY-like"/>
    <property type="match status" value="1"/>
</dbReference>
<dbReference type="InterPro" id="IPR011006">
    <property type="entry name" value="CheY-like_superfamily"/>
</dbReference>
<dbReference type="RefSeq" id="WP_378983625.1">
    <property type="nucleotide sequence ID" value="NZ_JBHSBW010000007.1"/>
</dbReference>
<sequence length="128" mass="14757">MKTKILIIDDDELTLFLHKTLIQNSEYSLGAKYYLSAESALKYITKNISLNTAFLLLLDINMKNMDGWQLLDELKTIANEHNIYVVLVTSSTDEADKKRASSYKQVHGFLSKPLKLTDFKMLKRIKKL</sequence>
<protein>
    <submittedName>
        <fullName evidence="3">Response regulator</fullName>
    </submittedName>
</protein>
<feature type="domain" description="Response regulatory" evidence="2">
    <location>
        <begin position="4"/>
        <end position="127"/>
    </location>
</feature>
<dbReference type="InterPro" id="IPR052893">
    <property type="entry name" value="TCS_response_regulator"/>
</dbReference>
<accession>A0ABV8PAR2</accession>
<dbReference type="PANTHER" id="PTHR44520:SF2">
    <property type="entry name" value="RESPONSE REGULATOR RCP1"/>
    <property type="match status" value="1"/>
</dbReference>
<dbReference type="Proteomes" id="UP001595789">
    <property type="component" value="Unassembled WGS sequence"/>
</dbReference>
<dbReference type="PANTHER" id="PTHR44520">
    <property type="entry name" value="RESPONSE REGULATOR RCP1-RELATED"/>
    <property type="match status" value="1"/>
</dbReference>
<gene>
    <name evidence="3" type="ORF">ACFOWA_07740</name>
</gene>
<dbReference type="Gene3D" id="3.40.50.2300">
    <property type="match status" value="1"/>
</dbReference>
<organism evidence="3 4">
    <name type="scientific">Pedobacter lithocola</name>
    <dbReference type="NCBI Taxonomy" id="1908239"/>
    <lineage>
        <taxon>Bacteria</taxon>
        <taxon>Pseudomonadati</taxon>
        <taxon>Bacteroidota</taxon>
        <taxon>Sphingobacteriia</taxon>
        <taxon>Sphingobacteriales</taxon>
        <taxon>Sphingobacteriaceae</taxon>
        <taxon>Pedobacter</taxon>
    </lineage>
</organism>
<proteinExistence type="predicted"/>
<comment type="caution">
    <text evidence="3">The sequence shown here is derived from an EMBL/GenBank/DDBJ whole genome shotgun (WGS) entry which is preliminary data.</text>
</comment>
<dbReference type="SMART" id="SM00448">
    <property type="entry name" value="REC"/>
    <property type="match status" value="1"/>
</dbReference>
<reference evidence="4" key="1">
    <citation type="journal article" date="2019" name="Int. J. Syst. Evol. Microbiol.">
        <title>The Global Catalogue of Microorganisms (GCM) 10K type strain sequencing project: providing services to taxonomists for standard genome sequencing and annotation.</title>
        <authorList>
            <consortium name="The Broad Institute Genomics Platform"/>
            <consortium name="The Broad Institute Genome Sequencing Center for Infectious Disease"/>
            <person name="Wu L."/>
            <person name="Ma J."/>
        </authorList>
    </citation>
    <scope>NUCLEOTIDE SEQUENCE [LARGE SCALE GENOMIC DNA]</scope>
    <source>
        <strain evidence="4">CCM 8691</strain>
    </source>
</reference>
<dbReference type="InterPro" id="IPR001789">
    <property type="entry name" value="Sig_transdc_resp-reg_receiver"/>
</dbReference>
<feature type="modified residue" description="4-aspartylphosphate" evidence="1">
    <location>
        <position position="59"/>
    </location>
</feature>
<dbReference type="PROSITE" id="PS50110">
    <property type="entry name" value="RESPONSE_REGULATORY"/>
    <property type="match status" value="1"/>
</dbReference>
<keyword evidence="1" id="KW-0597">Phosphoprotein</keyword>
<name>A0ABV8PAR2_9SPHI</name>
<dbReference type="Pfam" id="PF00072">
    <property type="entry name" value="Response_reg"/>
    <property type="match status" value="1"/>
</dbReference>
<dbReference type="EMBL" id="JBHSBW010000007">
    <property type="protein sequence ID" value="MFC4211067.1"/>
    <property type="molecule type" value="Genomic_DNA"/>
</dbReference>
<evidence type="ECO:0000259" key="2">
    <source>
        <dbReference type="PROSITE" id="PS50110"/>
    </source>
</evidence>
<dbReference type="CDD" id="cd00156">
    <property type="entry name" value="REC"/>
    <property type="match status" value="1"/>
</dbReference>
<keyword evidence="4" id="KW-1185">Reference proteome</keyword>
<evidence type="ECO:0000313" key="3">
    <source>
        <dbReference type="EMBL" id="MFC4211067.1"/>
    </source>
</evidence>